<name>A0A2T5GK96_9SPHN</name>
<dbReference type="Proteomes" id="UP000244189">
    <property type="component" value="Unassembled WGS sequence"/>
</dbReference>
<evidence type="ECO:0000313" key="2">
    <source>
        <dbReference type="EMBL" id="PTQ59729.1"/>
    </source>
</evidence>
<sequence length="122" mass="12962">MIIGTVDNSATARIDFPFFTGPAGIRQLTDGRLLIAFMMAYLPDKHDQDRRQAETNGLNLAPESGEGDADLSVFAEGISGRGQVGDQSCEVEPLPTISRATGMVTMYVRPSQSEPTAEASAG</sequence>
<evidence type="ECO:0000313" key="3">
    <source>
        <dbReference type="Proteomes" id="UP000244189"/>
    </source>
</evidence>
<organism evidence="2 3">
    <name type="scientific">Sphingomonas aurantiaca</name>
    <dbReference type="NCBI Taxonomy" id="185949"/>
    <lineage>
        <taxon>Bacteria</taxon>
        <taxon>Pseudomonadati</taxon>
        <taxon>Pseudomonadota</taxon>
        <taxon>Alphaproteobacteria</taxon>
        <taxon>Sphingomonadales</taxon>
        <taxon>Sphingomonadaceae</taxon>
        <taxon>Sphingomonas</taxon>
    </lineage>
</organism>
<reference evidence="2 3" key="1">
    <citation type="submission" date="2018-04" db="EMBL/GenBank/DDBJ databases">
        <title>Genomic Encyclopedia of Type Strains, Phase III (KMG-III): the genomes of soil and plant-associated and newly described type strains.</title>
        <authorList>
            <person name="Whitman W."/>
        </authorList>
    </citation>
    <scope>NUCLEOTIDE SEQUENCE [LARGE SCALE GENOMIC DNA]</scope>
    <source>
        <strain evidence="2 3">MA101b</strain>
    </source>
</reference>
<evidence type="ECO:0000256" key="1">
    <source>
        <dbReference type="SAM" id="MobiDB-lite"/>
    </source>
</evidence>
<comment type="caution">
    <text evidence="2">The sequence shown here is derived from an EMBL/GenBank/DDBJ whole genome shotgun (WGS) entry which is preliminary data.</text>
</comment>
<gene>
    <name evidence="2" type="ORF">C8J26_2581</name>
</gene>
<protein>
    <submittedName>
        <fullName evidence="2">Uncharacterized protein</fullName>
    </submittedName>
</protein>
<dbReference type="EMBL" id="QAOG01000004">
    <property type="protein sequence ID" value="PTQ59729.1"/>
    <property type="molecule type" value="Genomic_DNA"/>
</dbReference>
<proteinExistence type="predicted"/>
<dbReference type="RefSeq" id="WP_107958444.1">
    <property type="nucleotide sequence ID" value="NZ_QAOG01000004.1"/>
</dbReference>
<feature type="region of interest" description="Disordered" evidence="1">
    <location>
        <begin position="47"/>
        <end position="66"/>
    </location>
</feature>
<accession>A0A2T5GK96</accession>
<dbReference type="AlphaFoldDB" id="A0A2T5GK96"/>
<keyword evidence="3" id="KW-1185">Reference proteome</keyword>